<dbReference type="EMBL" id="LLYZ01000020">
    <property type="protein sequence ID" value="KQK24732.1"/>
    <property type="molecule type" value="Genomic_DNA"/>
</dbReference>
<keyword evidence="3" id="KW-1185">Reference proteome</keyword>
<feature type="domain" description="Type I restriction modification DNA specificity" evidence="1">
    <location>
        <begin position="164"/>
        <end position="315"/>
    </location>
</feature>
<dbReference type="Pfam" id="PF01420">
    <property type="entry name" value="Methylase_S"/>
    <property type="match status" value="2"/>
</dbReference>
<gene>
    <name evidence="2" type="ORF">AR438_16265</name>
</gene>
<evidence type="ECO:0000313" key="2">
    <source>
        <dbReference type="EMBL" id="KQK24732.1"/>
    </source>
</evidence>
<dbReference type="Proteomes" id="UP000051682">
    <property type="component" value="Unassembled WGS sequence"/>
</dbReference>
<feature type="domain" description="Type I restriction modification DNA specificity" evidence="1">
    <location>
        <begin position="3"/>
        <end position="136"/>
    </location>
</feature>
<dbReference type="GO" id="GO:0003677">
    <property type="term" value="F:DNA binding"/>
    <property type="evidence" value="ECO:0007669"/>
    <property type="project" value="InterPro"/>
</dbReference>
<proteinExistence type="predicted"/>
<reference evidence="2 3" key="1">
    <citation type="submission" date="2015-10" db="EMBL/GenBank/DDBJ databases">
        <title>Chryseobacterium aquaticum genome.</title>
        <authorList>
            <person name="Newman J.D."/>
            <person name="Ferguson M.B."/>
            <person name="Miller J.R."/>
        </authorList>
    </citation>
    <scope>NUCLEOTIDE SEQUENCE [LARGE SCALE GENOMIC DNA]</scope>
    <source>
        <strain evidence="2 3">KCTC 12483</strain>
    </source>
</reference>
<dbReference type="AlphaFoldDB" id="A0A0Q3KKJ8"/>
<dbReference type="InterPro" id="IPR000055">
    <property type="entry name" value="Restrct_endonuc_typeI_TRD"/>
</dbReference>
<evidence type="ECO:0000259" key="1">
    <source>
        <dbReference type="Pfam" id="PF01420"/>
    </source>
</evidence>
<comment type="caution">
    <text evidence="2">The sequence shown here is derived from an EMBL/GenBank/DDBJ whole genome shotgun (WGS) entry which is preliminary data.</text>
</comment>
<organism evidence="2 3">
    <name type="scientific">Chryseobacterium aquaticum</name>
    <dbReference type="NCBI Taxonomy" id="452084"/>
    <lineage>
        <taxon>Bacteria</taxon>
        <taxon>Pseudomonadati</taxon>
        <taxon>Bacteroidota</taxon>
        <taxon>Flavobacteriia</taxon>
        <taxon>Flavobacteriales</taxon>
        <taxon>Weeksellaceae</taxon>
        <taxon>Chryseobacterium group</taxon>
        <taxon>Chryseobacterium</taxon>
    </lineage>
</organism>
<dbReference type="STRING" id="452084.AR438_16265"/>
<name>A0A0Q3KKJ8_9FLAO</name>
<evidence type="ECO:0000313" key="3">
    <source>
        <dbReference type="Proteomes" id="UP000051682"/>
    </source>
</evidence>
<protein>
    <recommendedName>
        <fullName evidence="1">Type I restriction modification DNA specificity domain-containing protein</fullName>
    </recommendedName>
</protein>
<sequence>MQKEHINGKGNYVITAGVTNNGILGKTDVEAKIFEDKTITIDMFGSAFYRQFKYKMVTHARVFSLKPKFNITKNQGLFLSNSLHFINRKFGYENMCSWLKIKFEKIQLPTKNGKIDFDFMESFISDLEIQKLIKLESYLVSNGLKNYVLTTEEKQILNDFDKQKFEEFNVVDIFDVKNTKNILSRDIIENSGNIPYLCASVEKNAVSTYISYDQKYLDKGNCIFIGGKTFVVTFQEKDFYSNDSHNLVLYLKNEQKRSKLNQFYLATCINKSLRHKYSWGNSISKNKIQTDKVLLPSQNRQINYAIMEILISAIQKIVIKDLVLYVERKLKEYKL</sequence>
<dbReference type="SUPFAM" id="SSF116734">
    <property type="entry name" value="DNA methylase specificity domain"/>
    <property type="match status" value="1"/>
</dbReference>
<accession>A0A0Q3KKJ8</accession>